<accession>A0A2L0F5M7</accession>
<dbReference type="EMBL" id="CP012673">
    <property type="protein sequence ID" value="AUX46843.1"/>
    <property type="molecule type" value="Genomic_DNA"/>
</dbReference>
<dbReference type="Proteomes" id="UP000238348">
    <property type="component" value="Chromosome"/>
</dbReference>
<dbReference type="RefSeq" id="WP_159397803.1">
    <property type="nucleotide sequence ID" value="NZ_CP012673.1"/>
</dbReference>
<evidence type="ECO:0000313" key="1">
    <source>
        <dbReference type="EMBL" id="AUX46843.1"/>
    </source>
</evidence>
<evidence type="ECO:0000313" key="2">
    <source>
        <dbReference type="Proteomes" id="UP000238348"/>
    </source>
</evidence>
<dbReference type="AlphaFoldDB" id="A0A2L0F5M7"/>
<name>A0A2L0F5M7_SORCE</name>
<sequence length="395" mass="43165">MPSRSARVDRIARALLYEGYLLYPYRPSALKNRYRWTFGGLFPEPYAGARGEASGMQIECPFLGGDETTLSIALRFLQVQQRAAAPVARDPLGEPWQEAVEQQIELPTLRLRELLATPWRQAFSVPAAHDRAALDGEVRVTAAPGPTGAGFKLSVRVANLTALDPADVPDRNCAALWAFHSTHVVMTIAAGAFVSLADTPAELRVLAAACENRGAWPILAGERGAHDTVLASPIVLEDWPEVAPESPGDLFDATEIDEILGLRILTLTDDEKREMCAFDPRARELLERTELLSSDELLRLHGALRRIAPVDAAPAAALTPGARVRIRPRRRADALDVILAGKIATVSSVVEDVDGVWHFVVTIDEDPGRDLGPYAHRFFFRADELEPFDGEETAG</sequence>
<dbReference type="OrthoDB" id="264096at2"/>
<reference evidence="1 2" key="1">
    <citation type="submission" date="2015-09" db="EMBL/GenBank/DDBJ databases">
        <title>Sorangium comparison.</title>
        <authorList>
            <person name="Zaburannyi N."/>
            <person name="Bunk B."/>
            <person name="Overmann J."/>
            <person name="Mueller R."/>
        </authorList>
    </citation>
    <scope>NUCLEOTIDE SEQUENCE [LARGE SCALE GENOMIC DNA]</scope>
    <source>
        <strain evidence="1 2">So ce26</strain>
    </source>
</reference>
<organism evidence="1 2">
    <name type="scientific">Sorangium cellulosum</name>
    <name type="common">Polyangium cellulosum</name>
    <dbReference type="NCBI Taxonomy" id="56"/>
    <lineage>
        <taxon>Bacteria</taxon>
        <taxon>Pseudomonadati</taxon>
        <taxon>Myxococcota</taxon>
        <taxon>Polyangia</taxon>
        <taxon>Polyangiales</taxon>
        <taxon>Polyangiaceae</taxon>
        <taxon>Sorangium</taxon>
    </lineage>
</organism>
<protein>
    <submittedName>
        <fullName evidence="1">Uncharacterized protein</fullName>
    </submittedName>
</protein>
<proteinExistence type="predicted"/>
<gene>
    <name evidence="1" type="ORF">SOCE26_083520</name>
</gene>